<dbReference type="EMBL" id="CP000975">
    <property type="protein sequence ID" value="ACD82357.1"/>
    <property type="molecule type" value="Genomic_DNA"/>
</dbReference>
<organism evidence="1 2">
    <name type="scientific">Methylacidiphilum infernorum (isolate V4)</name>
    <name type="common">Methylokorus infernorum (strain V4)</name>
    <dbReference type="NCBI Taxonomy" id="481448"/>
    <lineage>
        <taxon>Bacteria</taxon>
        <taxon>Pseudomonadati</taxon>
        <taxon>Verrucomicrobiota</taxon>
        <taxon>Methylacidiphilae</taxon>
        <taxon>Methylacidiphilales</taxon>
        <taxon>Methylacidiphilaceae</taxon>
        <taxon>Methylacidiphilum (ex Ratnadevi et al. 2023)</taxon>
    </lineage>
</organism>
<reference evidence="1 2" key="1">
    <citation type="journal article" date="2008" name="Biol. Direct">
        <title>Complete genome sequence of the extremely acidophilic methanotroph isolate V4, Methylacidiphilum infernorum, a representative of the bacterial phylum Verrucomicrobia.</title>
        <authorList>
            <person name="Hou S."/>
            <person name="Makarova K.S."/>
            <person name="Saw J.H."/>
            <person name="Senin P."/>
            <person name="Ly B.V."/>
            <person name="Zhou Z."/>
            <person name="Ren Y."/>
            <person name="Wang J."/>
            <person name="Galperin M.Y."/>
            <person name="Omelchenko M.V."/>
            <person name="Wolf Y.I."/>
            <person name="Yutin N."/>
            <person name="Koonin E.V."/>
            <person name="Stott M.B."/>
            <person name="Mountain B.W."/>
            <person name="Crowe M.A."/>
            <person name="Smirnova A.V."/>
            <person name="Dunfield P.F."/>
            <person name="Feng L."/>
            <person name="Wang L."/>
            <person name="Alam M."/>
        </authorList>
    </citation>
    <scope>NUCLEOTIDE SEQUENCE [LARGE SCALE GENOMIC DNA]</scope>
    <source>
        <strain evidence="2">Isolate V4</strain>
    </source>
</reference>
<proteinExistence type="predicted"/>
<dbReference type="KEGG" id="min:Minf_0297"/>
<accession>B3DY80</accession>
<name>B3DY80_METI4</name>
<dbReference type="AlphaFoldDB" id="B3DY80"/>
<protein>
    <submittedName>
        <fullName evidence="1">Uncharacterized protein</fullName>
    </submittedName>
</protein>
<sequence length="72" mass="8294">MLELCSGKHSPLSLFLYRDKESLLDYLSQCKADAGQVMVSRSFPVPSKSLDHEKTLYRQRGDFELAFILARR</sequence>
<evidence type="ECO:0000313" key="2">
    <source>
        <dbReference type="Proteomes" id="UP000009149"/>
    </source>
</evidence>
<dbReference type="HOGENOM" id="CLU_2717742_0_0_0"/>
<gene>
    <name evidence="1" type="ordered locus">Minf_0297</name>
</gene>
<dbReference type="Proteomes" id="UP000009149">
    <property type="component" value="Chromosome"/>
</dbReference>
<evidence type="ECO:0000313" key="1">
    <source>
        <dbReference type="EMBL" id="ACD82357.1"/>
    </source>
</evidence>